<evidence type="ECO:0000313" key="2">
    <source>
        <dbReference type="EMBL" id="KAK3586499.1"/>
    </source>
</evidence>
<organism evidence="2 3">
    <name type="scientific">Potamilus streckersoni</name>
    <dbReference type="NCBI Taxonomy" id="2493646"/>
    <lineage>
        <taxon>Eukaryota</taxon>
        <taxon>Metazoa</taxon>
        <taxon>Spiralia</taxon>
        <taxon>Lophotrochozoa</taxon>
        <taxon>Mollusca</taxon>
        <taxon>Bivalvia</taxon>
        <taxon>Autobranchia</taxon>
        <taxon>Heteroconchia</taxon>
        <taxon>Palaeoheterodonta</taxon>
        <taxon>Unionida</taxon>
        <taxon>Unionoidea</taxon>
        <taxon>Unionidae</taxon>
        <taxon>Ambleminae</taxon>
        <taxon>Lampsilini</taxon>
        <taxon>Potamilus</taxon>
    </lineage>
</organism>
<feature type="transmembrane region" description="Helical" evidence="1">
    <location>
        <begin position="203"/>
        <end position="223"/>
    </location>
</feature>
<feature type="transmembrane region" description="Helical" evidence="1">
    <location>
        <begin position="414"/>
        <end position="435"/>
    </location>
</feature>
<keyword evidence="3" id="KW-1185">Reference proteome</keyword>
<feature type="transmembrane region" description="Helical" evidence="1">
    <location>
        <begin position="274"/>
        <end position="297"/>
    </location>
</feature>
<feature type="transmembrane region" description="Helical" evidence="1">
    <location>
        <begin position="243"/>
        <end position="262"/>
    </location>
</feature>
<keyword evidence="1" id="KW-0472">Membrane</keyword>
<proteinExistence type="predicted"/>
<dbReference type="PANTHER" id="PTHR16189">
    <property type="entry name" value="TRANSMEMBRANE PROTEIN 104-RELATED"/>
    <property type="match status" value="1"/>
</dbReference>
<evidence type="ECO:0000256" key="1">
    <source>
        <dbReference type="SAM" id="Phobius"/>
    </source>
</evidence>
<feature type="transmembrane region" description="Helical" evidence="1">
    <location>
        <begin position="441"/>
        <end position="459"/>
    </location>
</feature>
<dbReference type="EMBL" id="JAEAOA010001965">
    <property type="protein sequence ID" value="KAK3586499.1"/>
    <property type="molecule type" value="Genomic_DNA"/>
</dbReference>
<accession>A0AAE0VQI8</accession>
<gene>
    <name evidence="2" type="ORF">CHS0354_033522</name>
</gene>
<keyword evidence="1" id="KW-0812">Transmembrane</keyword>
<reference evidence="2" key="3">
    <citation type="submission" date="2023-05" db="EMBL/GenBank/DDBJ databases">
        <authorList>
            <person name="Smith C.H."/>
        </authorList>
    </citation>
    <scope>NUCLEOTIDE SEQUENCE</scope>
    <source>
        <strain evidence="2">CHS0354</strain>
        <tissue evidence="2">Mantle</tissue>
    </source>
</reference>
<feature type="transmembrane region" description="Helical" evidence="1">
    <location>
        <begin position="169"/>
        <end position="196"/>
    </location>
</feature>
<reference evidence="2" key="1">
    <citation type="journal article" date="2021" name="Genome Biol. Evol.">
        <title>A High-Quality Reference Genome for a Parasitic Bivalve with Doubly Uniparental Inheritance (Bivalvia: Unionida).</title>
        <authorList>
            <person name="Smith C.H."/>
        </authorList>
    </citation>
    <scope>NUCLEOTIDE SEQUENCE</scope>
    <source>
        <strain evidence="2">CHS0354</strain>
    </source>
</reference>
<sequence length="535" mass="59796">MGTDVDKSKQSKILIYLQCYFVTIATILGVGILGLPVTLTYSGLYPFLVTFLCGAVIQALTVVFFTDLLQRAYAVQLQGQKEEMIPLAGTNDMLTNEGCDEMEEEIDTSGRSLTDHEVTSREMNVQAPNLHLLGQLFLDCGTRWFFDIVLVLQFVALLISYALAGSEAFAQIIGISHFQVIPVFVWVLTFLILFALQLIQPIVSVLTFFKGSLLLGTVIVTLYVGSSIHREIHNDFTQSGAPFLMGTVALGGVVNTMPFMYNKISPSKDQIQKYRLAVVLGLATCALLNILWCLAVLDIVPQLRIESCGQGVCYNNISLQSAEEHGEISTIPLTEMIHRYYPSFGWVAILVELFIIVSITVSYLTIGAVLHHTLRGWVQSFWNKKKDTLAAYNEKLVVKDCCSKCSLQCLCDRILSLAVFGIVFIVAMLDPQGFVDMLEKFASMMINGEVGLFVFLMLLRSRNKENRKLKIPLPLPPWMYHLQYLIPLYFGFAVAYDIYSTVYDIVSKYSTAEHNINSSIFWNGTSNNISVSKVM</sequence>
<feature type="transmembrane region" description="Helical" evidence="1">
    <location>
        <begin position="43"/>
        <end position="65"/>
    </location>
</feature>
<name>A0AAE0VQI8_9BIVA</name>
<dbReference type="AlphaFoldDB" id="A0AAE0VQI8"/>
<feature type="transmembrane region" description="Helical" evidence="1">
    <location>
        <begin position="144"/>
        <end position="163"/>
    </location>
</feature>
<dbReference type="Proteomes" id="UP001195483">
    <property type="component" value="Unassembled WGS sequence"/>
</dbReference>
<evidence type="ECO:0000313" key="3">
    <source>
        <dbReference type="Proteomes" id="UP001195483"/>
    </source>
</evidence>
<keyword evidence="1" id="KW-1133">Transmembrane helix</keyword>
<protein>
    <submittedName>
        <fullName evidence="2">Uncharacterized protein</fullName>
    </submittedName>
</protein>
<dbReference type="PANTHER" id="PTHR16189:SF6">
    <property type="entry name" value="AMINO ACID TRANSPORTER TRANSMEMBRANE DOMAIN-CONTAINING PROTEIN"/>
    <property type="match status" value="1"/>
</dbReference>
<feature type="transmembrane region" description="Helical" evidence="1">
    <location>
        <begin position="480"/>
        <end position="499"/>
    </location>
</feature>
<feature type="transmembrane region" description="Helical" evidence="1">
    <location>
        <begin position="344"/>
        <end position="370"/>
    </location>
</feature>
<comment type="caution">
    <text evidence="2">The sequence shown here is derived from an EMBL/GenBank/DDBJ whole genome shotgun (WGS) entry which is preliminary data.</text>
</comment>
<feature type="transmembrane region" description="Helical" evidence="1">
    <location>
        <begin position="13"/>
        <end position="37"/>
    </location>
</feature>
<reference evidence="2" key="2">
    <citation type="journal article" date="2021" name="Genome Biol. Evol.">
        <title>Developing a high-quality reference genome for a parasitic bivalve with doubly uniparental inheritance (Bivalvia: Unionida).</title>
        <authorList>
            <person name="Smith C.H."/>
        </authorList>
    </citation>
    <scope>NUCLEOTIDE SEQUENCE</scope>
    <source>
        <strain evidence="2">CHS0354</strain>
        <tissue evidence="2">Mantle</tissue>
    </source>
</reference>